<dbReference type="RefSeq" id="WP_068265495.1">
    <property type="nucleotide sequence ID" value="NZ_LWSK01000089.1"/>
</dbReference>
<proteinExistence type="predicted"/>
<dbReference type="AlphaFoldDB" id="A0A5B1CER5"/>
<dbReference type="EMBL" id="VRLW01000001">
    <property type="protein sequence ID" value="KAA1258712.1"/>
    <property type="molecule type" value="Genomic_DNA"/>
</dbReference>
<dbReference type="Proteomes" id="UP000322699">
    <property type="component" value="Unassembled WGS sequence"/>
</dbReference>
<keyword evidence="1" id="KW-1133">Transmembrane helix</keyword>
<name>A0A5B1CER5_9BACT</name>
<reference evidence="2 3" key="1">
    <citation type="submission" date="2019-08" db="EMBL/GenBank/DDBJ databases">
        <title>Deep-cultivation of Planctomycetes and their phenomic and genomic characterization uncovers novel biology.</title>
        <authorList>
            <person name="Wiegand S."/>
            <person name="Jogler M."/>
            <person name="Boedeker C."/>
            <person name="Pinto D."/>
            <person name="Vollmers J."/>
            <person name="Rivas-Marin E."/>
            <person name="Kohn T."/>
            <person name="Peeters S.H."/>
            <person name="Heuer A."/>
            <person name="Rast P."/>
            <person name="Oberbeckmann S."/>
            <person name="Bunk B."/>
            <person name="Jeske O."/>
            <person name="Meyerdierks A."/>
            <person name="Storesund J.E."/>
            <person name="Kallscheuer N."/>
            <person name="Luecker S."/>
            <person name="Lage O.M."/>
            <person name="Pohl T."/>
            <person name="Merkel B.J."/>
            <person name="Hornburger P."/>
            <person name="Mueller R.-W."/>
            <person name="Bruemmer F."/>
            <person name="Labrenz M."/>
            <person name="Spormann A.M."/>
            <person name="Op Den Camp H."/>
            <person name="Overmann J."/>
            <person name="Amann R."/>
            <person name="Jetten M.S.M."/>
            <person name="Mascher T."/>
            <person name="Medema M.H."/>
            <person name="Devos D.P."/>
            <person name="Kaster A.-K."/>
            <person name="Ovreas L."/>
            <person name="Rohde M."/>
            <person name="Galperin M.Y."/>
            <person name="Jogler C."/>
        </authorList>
    </citation>
    <scope>NUCLEOTIDE SEQUENCE [LARGE SCALE GENOMIC DNA]</scope>
    <source>
        <strain evidence="2 3">LF1</strain>
    </source>
</reference>
<comment type="caution">
    <text evidence="2">The sequence shown here is derived from an EMBL/GenBank/DDBJ whole genome shotgun (WGS) entry which is preliminary data.</text>
</comment>
<gene>
    <name evidence="2" type="ORF">LF1_12350</name>
</gene>
<feature type="transmembrane region" description="Helical" evidence="1">
    <location>
        <begin position="126"/>
        <end position="145"/>
    </location>
</feature>
<evidence type="ECO:0000313" key="3">
    <source>
        <dbReference type="Proteomes" id="UP000322699"/>
    </source>
</evidence>
<keyword evidence="1" id="KW-0812">Transmembrane</keyword>
<protein>
    <submittedName>
        <fullName evidence="2">Uncharacterized protein</fullName>
    </submittedName>
</protein>
<feature type="transmembrane region" description="Helical" evidence="1">
    <location>
        <begin position="77"/>
        <end position="98"/>
    </location>
</feature>
<sequence length="315" mass="35018">MVKLNAMVNEASLIRSDPVYRRLVEVVPDKHCRALDQDGFDQNASGQNLSIKERSFSWIDRQETRLQMRRTATRCTLGAWAMMTFIAIASSIVGFVFLNNATELFAMEESYFNIEPASQSSRSVPLLLAITGTALLVVGGIAFLVRRFPGLRSTQSSIDWATASDAVAQLLATGCSYDESFRKAHELMPRKIFGFGSESDSAAAWLKAATQRVEEGREVFETGNAKSADELKLRLLVQSDSTNPRQPERSPERRWQAAAEHFMLVAEQRLGMLTHSLPPIATILSGIMLWMSISATLGWMWRSVLGLLRNLGGEL</sequence>
<accession>A0A5B1CER5</accession>
<evidence type="ECO:0000313" key="2">
    <source>
        <dbReference type="EMBL" id="KAA1258712.1"/>
    </source>
</evidence>
<keyword evidence="1" id="KW-0472">Membrane</keyword>
<evidence type="ECO:0000256" key="1">
    <source>
        <dbReference type="SAM" id="Phobius"/>
    </source>
</evidence>
<keyword evidence="3" id="KW-1185">Reference proteome</keyword>
<organism evidence="2 3">
    <name type="scientific">Rubripirellula obstinata</name>
    <dbReference type="NCBI Taxonomy" id="406547"/>
    <lineage>
        <taxon>Bacteria</taxon>
        <taxon>Pseudomonadati</taxon>
        <taxon>Planctomycetota</taxon>
        <taxon>Planctomycetia</taxon>
        <taxon>Pirellulales</taxon>
        <taxon>Pirellulaceae</taxon>
        <taxon>Rubripirellula</taxon>
    </lineage>
</organism>
<feature type="transmembrane region" description="Helical" evidence="1">
    <location>
        <begin position="279"/>
        <end position="301"/>
    </location>
</feature>